<comment type="caution">
    <text evidence="1">The sequence shown here is derived from an EMBL/GenBank/DDBJ whole genome shotgun (WGS) entry which is preliminary data.</text>
</comment>
<dbReference type="Proteomes" id="UP000827872">
    <property type="component" value="Linkage Group LG02"/>
</dbReference>
<protein>
    <submittedName>
        <fullName evidence="1">Uncharacterized protein</fullName>
    </submittedName>
</protein>
<accession>A0ACB8G2J2</accession>
<evidence type="ECO:0000313" key="1">
    <source>
        <dbReference type="EMBL" id="KAH8013931.1"/>
    </source>
</evidence>
<gene>
    <name evidence="1" type="ORF">K3G42_023514</name>
</gene>
<sequence length="198" mass="20667">MEFERGASVDLPGRGSSPPPCLAAGVGGGAPLEPARSFRLASPVAQHPVVPSMLGPHSPSQEASQPSPPPTCLLLPVPSGSLHEGSSNCGRWQARSRPKAREHGPSTEGAARCHTTKEARCKDEAGGVSLCASAMLAIFGPTTGLPAATVAAAFMERVARCQQQQPWGEGHGWLALQLSDLHPWHRFSCGASTWQLSP</sequence>
<evidence type="ECO:0000313" key="2">
    <source>
        <dbReference type="Proteomes" id="UP000827872"/>
    </source>
</evidence>
<organism evidence="1 2">
    <name type="scientific">Sphaerodactylus townsendi</name>
    <dbReference type="NCBI Taxonomy" id="933632"/>
    <lineage>
        <taxon>Eukaryota</taxon>
        <taxon>Metazoa</taxon>
        <taxon>Chordata</taxon>
        <taxon>Craniata</taxon>
        <taxon>Vertebrata</taxon>
        <taxon>Euteleostomi</taxon>
        <taxon>Lepidosauria</taxon>
        <taxon>Squamata</taxon>
        <taxon>Bifurcata</taxon>
        <taxon>Gekkota</taxon>
        <taxon>Sphaerodactylidae</taxon>
        <taxon>Sphaerodactylus</taxon>
    </lineage>
</organism>
<name>A0ACB8G2J2_9SAUR</name>
<proteinExistence type="predicted"/>
<reference evidence="1" key="1">
    <citation type="submission" date="2021-08" db="EMBL/GenBank/DDBJ databases">
        <title>The first chromosome-level gecko genome reveals the dynamic sex chromosomes of Neotropical dwarf geckos (Sphaerodactylidae: Sphaerodactylus).</title>
        <authorList>
            <person name="Pinto B.J."/>
            <person name="Keating S.E."/>
            <person name="Gamble T."/>
        </authorList>
    </citation>
    <scope>NUCLEOTIDE SEQUENCE</scope>
    <source>
        <strain evidence="1">TG3544</strain>
    </source>
</reference>
<dbReference type="EMBL" id="CM037615">
    <property type="protein sequence ID" value="KAH8013931.1"/>
    <property type="molecule type" value="Genomic_DNA"/>
</dbReference>
<keyword evidence="2" id="KW-1185">Reference proteome</keyword>